<feature type="binding site" evidence="4">
    <location>
        <position position="71"/>
    </location>
    <ligand>
        <name>substrate</name>
    </ligand>
</feature>
<dbReference type="PANTHER" id="PTHR43028:SF5">
    <property type="entry name" value="3'(2'),5'-BISPHOSPHATE NUCLEOTIDASE 1"/>
    <property type="match status" value="1"/>
</dbReference>
<comment type="cofactor">
    <cofactor evidence="4 5">
        <name>Mg(2+)</name>
        <dbReference type="ChEBI" id="CHEBI:18420"/>
    </cofactor>
</comment>
<keyword evidence="4 6" id="KW-0378">Hydrolase</keyword>
<dbReference type="PANTHER" id="PTHR43028">
    <property type="entry name" value="3'(2'),5'-BISPHOSPHATE NUCLEOTIDASE 1"/>
    <property type="match status" value="1"/>
</dbReference>
<feature type="binding site" evidence="5">
    <location>
        <position position="93"/>
    </location>
    <ligand>
        <name>Mg(2+)</name>
        <dbReference type="ChEBI" id="CHEBI:18420"/>
        <label>2</label>
    </ligand>
</feature>
<name>A0A7H1MYT7_9PROT</name>
<feature type="binding site" evidence="4">
    <location>
        <position position="215"/>
    </location>
    <ligand>
        <name>substrate</name>
    </ligand>
</feature>
<keyword evidence="7" id="KW-1185">Reference proteome</keyword>
<keyword evidence="4" id="KW-0472">Membrane</keyword>
<comment type="function">
    <text evidence="4">Converts adenosine-3',5'-bisphosphate (PAP) to AMP.</text>
</comment>
<evidence type="ECO:0000256" key="4">
    <source>
        <dbReference type="HAMAP-Rule" id="MF_02095"/>
    </source>
</evidence>
<keyword evidence="4" id="KW-1003">Cell membrane</keyword>
<sequence>MTFTFNAEFVDQVRDIAARAGKVIIEVYNSPFAVERKDDKSPVTEADRRAEVLILDALRNELHTPFPIVAEEEAAAGTIPEVGSGPFWLVDPLDGTKEFINRRGEFTVNIALIENGEPVLGVVLAPAIGSSYWGSAFGAFACVDGETKPIACRPIPEKGVIAVASRNHRTPETDEYLAKFDIGEAISSGSSIKFCLVATGQADLYPRMGRTMEWDTAAGHGVVRFAGGTVTRIDGSPLTYGKPGFDNPHFVVKGKPSVS</sequence>
<feature type="binding site" evidence="4">
    <location>
        <position position="215"/>
    </location>
    <ligand>
        <name>Mg(2+)</name>
        <dbReference type="ChEBI" id="CHEBI:18420"/>
        <label>2</label>
    </ligand>
</feature>
<feature type="binding site" evidence="5">
    <location>
        <position position="215"/>
    </location>
    <ligand>
        <name>Mg(2+)</name>
        <dbReference type="ChEBI" id="CHEBI:18420"/>
        <label>1</label>
        <note>catalytic</note>
    </ligand>
</feature>
<dbReference type="Proteomes" id="UP000516369">
    <property type="component" value="Chromosome"/>
</dbReference>
<reference evidence="6 7" key="1">
    <citation type="submission" date="2020-05" db="EMBL/GenBank/DDBJ databases">
        <title>Complete closed genome sequence of Defluviicoccus vanus.</title>
        <authorList>
            <person name="Bessarab I."/>
            <person name="Arumugam K."/>
            <person name="Maszenan A.M."/>
            <person name="Seviour R.J."/>
            <person name="Williams R.B."/>
        </authorList>
    </citation>
    <scope>NUCLEOTIDE SEQUENCE [LARGE SCALE GENOMIC DNA]</scope>
    <source>
        <strain evidence="6 7">Ben 114</strain>
    </source>
</reference>
<dbReference type="Gene3D" id="3.40.190.80">
    <property type="match status" value="1"/>
</dbReference>
<protein>
    <recommendedName>
        <fullName evidence="4">3'(2'),5'-bisphosphate nucleotidase CysQ</fullName>
        <ecNumber evidence="4">3.1.3.7</ecNumber>
    </recommendedName>
    <alternativeName>
        <fullName evidence="4">3'(2'),5-bisphosphonucleoside 3'(2')-phosphohydrolase</fullName>
    </alternativeName>
    <alternativeName>
        <fullName evidence="4">3'-phosphoadenosine 5'-phosphate phosphatase</fullName>
        <shortName evidence="4">PAP phosphatase</shortName>
    </alternativeName>
</protein>
<gene>
    <name evidence="4 6" type="primary">cysQ</name>
    <name evidence="6" type="ORF">HQ394_03640</name>
</gene>
<dbReference type="InterPro" id="IPR000760">
    <property type="entry name" value="Inositol_monophosphatase-like"/>
</dbReference>
<keyword evidence="3 4" id="KW-0460">Magnesium</keyword>
<dbReference type="GO" id="GO:0050427">
    <property type="term" value="P:3'-phosphoadenosine 5'-phosphosulfate metabolic process"/>
    <property type="evidence" value="ECO:0007669"/>
    <property type="project" value="TreeGrafter"/>
</dbReference>
<evidence type="ECO:0000256" key="1">
    <source>
        <dbReference type="ARBA" id="ARBA00001625"/>
    </source>
</evidence>
<feature type="binding site" evidence="5">
    <location>
        <position position="91"/>
    </location>
    <ligand>
        <name>Mg(2+)</name>
        <dbReference type="ChEBI" id="CHEBI:18420"/>
        <label>1</label>
        <note>catalytic</note>
    </ligand>
</feature>
<comment type="similarity">
    <text evidence="4">Belongs to the inositol monophosphatase superfamily. CysQ family.</text>
</comment>
<dbReference type="GO" id="GO:0000287">
    <property type="term" value="F:magnesium ion binding"/>
    <property type="evidence" value="ECO:0007669"/>
    <property type="project" value="UniProtKB-UniRule"/>
</dbReference>
<dbReference type="Pfam" id="PF00459">
    <property type="entry name" value="Inositol_P"/>
    <property type="match status" value="1"/>
</dbReference>
<dbReference type="NCBIfam" id="TIGR01331">
    <property type="entry name" value="bisphos_cysQ"/>
    <property type="match status" value="1"/>
</dbReference>
<evidence type="ECO:0000256" key="3">
    <source>
        <dbReference type="ARBA" id="ARBA00022842"/>
    </source>
</evidence>
<proteinExistence type="inferred from homology"/>
<evidence type="ECO:0000256" key="5">
    <source>
        <dbReference type="PIRSR" id="PIRSR600760-2"/>
    </source>
</evidence>
<dbReference type="SUPFAM" id="SSF56655">
    <property type="entry name" value="Carbohydrate phosphatase"/>
    <property type="match status" value="1"/>
</dbReference>
<dbReference type="EC" id="3.1.3.7" evidence="4"/>
<dbReference type="KEGG" id="dvn:HQ394_03640"/>
<accession>A0A7H1MYT7</accession>
<keyword evidence="4" id="KW-0997">Cell inner membrane</keyword>
<evidence type="ECO:0000313" key="6">
    <source>
        <dbReference type="EMBL" id="QNT68623.1"/>
    </source>
</evidence>
<dbReference type="CDD" id="cd01638">
    <property type="entry name" value="CysQ"/>
    <property type="match status" value="1"/>
</dbReference>
<dbReference type="GO" id="GO:0008441">
    <property type="term" value="F:3'(2'),5'-bisphosphate nucleotidase activity"/>
    <property type="evidence" value="ECO:0007669"/>
    <property type="project" value="UniProtKB-UniRule"/>
</dbReference>
<comment type="catalytic activity">
    <reaction evidence="1 4">
        <text>adenosine 3',5'-bisphosphate + H2O = AMP + phosphate</text>
        <dbReference type="Rhea" id="RHEA:10040"/>
        <dbReference type="ChEBI" id="CHEBI:15377"/>
        <dbReference type="ChEBI" id="CHEBI:43474"/>
        <dbReference type="ChEBI" id="CHEBI:58343"/>
        <dbReference type="ChEBI" id="CHEBI:456215"/>
        <dbReference type="EC" id="3.1.3.7"/>
    </reaction>
</comment>
<feature type="binding site" evidence="5">
    <location>
        <position position="71"/>
    </location>
    <ligand>
        <name>Mg(2+)</name>
        <dbReference type="ChEBI" id="CHEBI:18420"/>
        <label>1</label>
        <note>catalytic</note>
    </ligand>
</feature>
<dbReference type="PROSITE" id="PS00629">
    <property type="entry name" value="IMP_1"/>
    <property type="match status" value="1"/>
</dbReference>
<dbReference type="InterPro" id="IPR020583">
    <property type="entry name" value="Inositol_monoP_metal-BS"/>
</dbReference>
<feature type="binding site" evidence="4">
    <location>
        <position position="91"/>
    </location>
    <ligand>
        <name>Mg(2+)</name>
        <dbReference type="ChEBI" id="CHEBI:18420"/>
        <label>2</label>
    </ligand>
</feature>
<feature type="binding site" evidence="4">
    <location>
        <position position="71"/>
    </location>
    <ligand>
        <name>Mg(2+)</name>
        <dbReference type="ChEBI" id="CHEBI:18420"/>
        <label>1</label>
    </ligand>
</feature>
<dbReference type="GO" id="GO:0005886">
    <property type="term" value="C:plasma membrane"/>
    <property type="evidence" value="ECO:0007669"/>
    <property type="project" value="UniProtKB-SubCell"/>
</dbReference>
<evidence type="ECO:0000313" key="7">
    <source>
        <dbReference type="Proteomes" id="UP000516369"/>
    </source>
</evidence>
<dbReference type="InterPro" id="IPR006240">
    <property type="entry name" value="CysQ"/>
</dbReference>
<feature type="binding site" evidence="4">
    <location>
        <position position="91"/>
    </location>
    <ligand>
        <name>Mg(2+)</name>
        <dbReference type="ChEBI" id="CHEBI:18420"/>
        <label>1</label>
    </ligand>
</feature>
<dbReference type="GO" id="GO:0000103">
    <property type="term" value="P:sulfate assimilation"/>
    <property type="evidence" value="ECO:0007669"/>
    <property type="project" value="TreeGrafter"/>
</dbReference>
<feature type="binding site" evidence="4">
    <location>
        <position position="94"/>
    </location>
    <ligand>
        <name>Mg(2+)</name>
        <dbReference type="ChEBI" id="CHEBI:18420"/>
        <label>2</label>
    </ligand>
</feature>
<feature type="binding site" evidence="4">
    <location>
        <position position="93"/>
    </location>
    <ligand>
        <name>Mg(2+)</name>
        <dbReference type="ChEBI" id="CHEBI:18420"/>
        <label>1</label>
    </ligand>
</feature>
<organism evidence="6 7">
    <name type="scientific">Defluviicoccus vanus</name>
    <dbReference type="NCBI Taxonomy" id="111831"/>
    <lineage>
        <taxon>Bacteria</taxon>
        <taxon>Pseudomonadati</taxon>
        <taxon>Pseudomonadota</taxon>
        <taxon>Alphaproteobacteria</taxon>
        <taxon>Rhodospirillales</taxon>
        <taxon>Rhodospirillaceae</taxon>
        <taxon>Defluviicoccus</taxon>
    </lineage>
</organism>
<dbReference type="InterPro" id="IPR050725">
    <property type="entry name" value="CysQ/Inositol_MonoPase"/>
</dbReference>
<dbReference type="RefSeq" id="WP_190262059.1">
    <property type="nucleotide sequence ID" value="NZ_CP053923.1"/>
</dbReference>
<evidence type="ECO:0000256" key="2">
    <source>
        <dbReference type="ARBA" id="ARBA00022723"/>
    </source>
</evidence>
<comment type="subcellular location">
    <subcellularLocation>
        <location evidence="4">Cell inner membrane</location>
        <topology evidence="4">Peripheral membrane protein</topology>
        <orientation evidence="4">Cytoplasmic side</orientation>
    </subcellularLocation>
</comment>
<dbReference type="EMBL" id="CP053923">
    <property type="protein sequence ID" value="QNT68623.1"/>
    <property type="molecule type" value="Genomic_DNA"/>
</dbReference>
<feature type="binding site" evidence="4">
    <location>
        <begin position="93"/>
        <end position="96"/>
    </location>
    <ligand>
        <name>substrate</name>
    </ligand>
</feature>
<dbReference type="PRINTS" id="PR00377">
    <property type="entry name" value="IMPHPHTASES"/>
</dbReference>
<dbReference type="AlphaFoldDB" id="A0A7H1MYT7"/>
<feature type="binding site" evidence="5">
    <location>
        <position position="94"/>
    </location>
    <ligand>
        <name>Mg(2+)</name>
        <dbReference type="ChEBI" id="CHEBI:18420"/>
        <label>1</label>
        <note>catalytic</note>
    </ligand>
</feature>
<keyword evidence="2 4" id="KW-0479">Metal-binding</keyword>
<dbReference type="HAMAP" id="MF_02095">
    <property type="entry name" value="CysQ"/>
    <property type="match status" value="1"/>
</dbReference>
<dbReference type="Gene3D" id="3.30.540.10">
    <property type="entry name" value="Fructose-1,6-Bisphosphatase, subunit A, domain 1"/>
    <property type="match status" value="1"/>
</dbReference>